<reference evidence="1" key="1">
    <citation type="journal article" date="2013" name="Environ. Microbiol.">
        <title>Microbiota from the distal guts of lean and obese adolescents exhibit partial functional redundancy besides clear differences in community structure.</title>
        <authorList>
            <person name="Ferrer M."/>
            <person name="Ruiz A."/>
            <person name="Lanza F."/>
            <person name="Haange S.B."/>
            <person name="Oberbach A."/>
            <person name="Till H."/>
            <person name="Bargiela R."/>
            <person name="Campoy C."/>
            <person name="Segura M.T."/>
            <person name="Richter M."/>
            <person name="von Bergen M."/>
            <person name="Seifert J."/>
            <person name="Suarez A."/>
        </authorList>
    </citation>
    <scope>NUCLEOTIDE SEQUENCE</scope>
</reference>
<dbReference type="EMBL" id="AJWY01009107">
    <property type="protein sequence ID" value="EKC59325.1"/>
    <property type="molecule type" value="Genomic_DNA"/>
</dbReference>
<gene>
    <name evidence="1" type="ORF">LEA_13423</name>
</gene>
<organism evidence="1">
    <name type="scientific">human gut metagenome</name>
    <dbReference type="NCBI Taxonomy" id="408170"/>
    <lineage>
        <taxon>unclassified sequences</taxon>
        <taxon>metagenomes</taxon>
        <taxon>organismal metagenomes</taxon>
    </lineage>
</organism>
<feature type="non-terminal residue" evidence="1">
    <location>
        <position position="40"/>
    </location>
</feature>
<comment type="caution">
    <text evidence="1">The sequence shown here is derived from an EMBL/GenBank/DDBJ whole genome shotgun (WGS) entry which is preliminary data.</text>
</comment>
<proteinExistence type="predicted"/>
<dbReference type="AlphaFoldDB" id="K1SZT6"/>
<accession>K1SZT6</accession>
<name>K1SZT6_9ZZZZ</name>
<evidence type="ECO:0000313" key="1">
    <source>
        <dbReference type="EMBL" id="EKC59325.1"/>
    </source>
</evidence>
<protein>
    <submittedName>
        <fullName evidence="1">Uncharacterized protein</fullName>
    </submittedName>
</protein>
<sequence length="40" mass="4743">MNQNNISTAELFQRVRELLTLPELEPKTRNKMMHDTLILC</sequence>